<evidence type="ECO:0000313" key="2">
    <source>
        <dbReference type="Proteomes" id="UP000199664"/>
    </source>
</evidence>
<proteinExistence type="predicted"/>
<accession>A0A1H7ITI9</accession>
<keyword evidence="2" id="KW-1185">Reference proteome</keyword>
<protein>
    <submittedName>
        <fullName evidence="1">Uncharacterized protein</fullName>
    </submittedName>
</protein>
<evidence type="ECO:0000313" key="1">
    <source>
        <dbReference type="EMBL" id="SEK64105.1"/>
    </source>
</evidence>
<gene>
    <name evidence="1" type="ORF">SAMN04515666_1011058</name>
</gene>
<dbReference type="EMBL" id="FOAN01000001">
    <property type="protein sequence ID" value="SEK64105.1"/>
    <property type="molecule type" value="Genomic_DNA"/>
</dbReference>
<sequence>MRRKLVVFGTGQIAEVVAFYFDRDSEYEIVAFTVDSALFAGSWNRRNTRPERR</sequence>
<organism evidence="1 2">
    <name type="scientific">Bosea lupini</name>
    <dbReference type="NCBI Taxonomy" id="1036779"/>
    <lineage>
        <taxon>Bacteria</taxon>
        <taxon>Pseudomonadati</taxon>
        <taxon>Pseudomonadota</taxon>
        <taxon>Alphaproteobacteria</taxon>
        <taxon>Hyphomicrobiales</taxon>
        <taxon>Boseaceae</taxon>
        <taxon>Bosea</taxon>
    </lineage>
</organism>
<dbReference type="AlphaFoldDB" id="A0A1H7ITI9"/>
<dbReference type="STRING" id="1036779.SAMN04515666_1011058"/>
<name>A0A1H7ITI9_9HYPH</name>
<dbReference type="RefSeq" id="WP_167561529.1">
    <property type="nucleotide sequence ID" value="NZ_FOAN01000001.1"/>
</dbReference>
<reference evidence="2" key="1">
    <citation type="submission" date="2016-10" db="EMBL/GenBank/DDBJ databases">
        <authorList>
            <person name="Varghese N."/>
            <person name="Submissions S."/>
        </authorList>
    </citation>
    <scope>NUCLEOTIDE SEQUENCE [LARGE SCALE GENOMIC DNA]</scope>
    <source>
        <strain evidence="2">LMG 26383,CCUG 61248,R- 45681</strain>
    </source>
</reference>
<dbReference type="Proteomes" id="UP000199664">
    <property type="component" value="Unassembled WGS sequence"/>
</dbReference>